<dbReference type="Pfam" id="PF22294">
    <property type="entry name" value="DUF6966"/>
    <property type="match status" value="1"/>
</dbReference>
<sequence>MTEINEIERVLDKLITLLNEDNQKNWAEWFLKAKNLLREDIESSISKILGAYGGMGSFNDTYLTKITRKNENFSSLRTQLWELAMEVKTEFRKNKKASNTM</sequence>
<proteinExistence type="predicted"/>
<evidence type="ECO:0000259" key="1">
    <source>
        <dbReference type="Pfam" id="PF22294"/>
    </source>
</evidence>
<dbReference type="PATRIC" id="fig|641524.5.peg.2284"/>
<evidence type="ECO:0000313" key="3">
    <source>
        <dbReference type="Proteomes" id="UP000014974"/>
    </source>
</evidence>
<accession>S7VEM9</accession>
<dbReference type="eggNOG" id="ENOG502ZMQX">
    <property type="taxonomic scope" value="Bacteria"/>
</dbReference>
<dbReference type="InterPro" id="IPR054239">
    <property type="entry name" value="DUF6966"/>
</dbReference>
<organism evidence="2 3">
    <name type="scientific">Cyclobacterium qasimii M12-11B</name>
    <dbReference type="NCBI Taxonomy" id="641524"/>
    <lineage>
        <taxon>Bacteria</taxon>
        <taxon>Pseudomonadati</taxon>
        <taxon>Bacteroidota</taxon>
        <taxon>Cytophagia</taxon>
        <taxon>Cytophagales</taxon>
        <taxon>Cyclobacteriaceae</taxon>
        <taxon>Cyclobacterium</taxon>
    </lineage>
</organism>
<reference evidence="2 3" key="1">
    <citation type="journal article" date="2013" name="Genome Announc.">
        <title>Draft Genome Sequence of Cyclobacterium qasimii Strain M12-11BT, Isolated from Arctic Marine Sediment.</title>
        <authorList>
            <person name="Shivaji S."/>
            <person name="Ara S."/>
            <person name="Singh A."/>
            <person name="Kumar Pinnaka A."/>
        </authorList>
    </citation>
    <scope>NUCLEOTIDE SEQUENCE [LARGE SCALE GENOMIC DNA]</scope>
    <source>
        <strain evidence="2 3">M12-11B</strain>
    </source>
</reference>
<dbReference type="OrthoDB" id="1449298at2"/>
<gene>
    <name evidence="2" type="ORF">ADICYQ_2306</name>
</gene>
<evidence type="ECO:0000313" key="2">
    <source>
        <dbReference type="EMBL" id="EPR68670.1"/>
    </source>
</evidence>
<dbReference type="Proteomes" id="UP000014974">
    <property type="component" value="Unassembled WGS sequence"/>
</dbReference>
<comment type="caution">
    <text evidence="2">The sequence shown here is derived from an EMBL/GenBank/DDBJ whole genome shotgun (WGS) entry which is preliminary data.</text>
</comment>
<name>S7VEM9_9BACT</name>
<protein>
    <recommendedName>
        <fullName evidence="1">DUF6966 domain-containing protein</fullName>
    </recommendedName>
</protein>
<feature type="domain" description="DUF6966" evidence="1">
    <location>
        <begin position="20"/>
        <end position="65"/>
    </location>
</feature>
<dbReference type="EMBL" id="ATNM01000093">
    <property type="protein sequence ID" value="EPR68670.1"/>
    <property type="molecule type" value="Genomic_DNA"/>
</dbReference>
<dbReference type="AlphaFoldDB" id="S7VEM9"/>